<protein>
    <submittedName>
        <fullName evidence="1">DUF1878 domain-containing protein</fullName>
    </submittedName>
</protein>
<proteinExistence type="predicted"/>
<dbReference type="OrthoDB" id="2885345at2"/>
<keyword evidence="2" id="KW-1185">Reference proteome</keyword>
<dbReference type="AlphaFoldDB" id="A0A6G1X7L4"/>
<dbReference type="EMBL" id="WJNH01000007">
    <property type="protein sequence ID" value="MRG86993.1"/>
    <property type="molecule type" value="Genomic_DNA"/>
</dbReference>
<name>A0A6G1X7L4_9BACI</name>
<dbReference type="Proteomes" id="UP000480185">
    <property type="component" value="Unassembled WGS sequence"/>
</dbReference>
<accession>A0A6G1X7L4</accession>
<sequence length="120" mass="14623">MEDKELLERLNFIEFRQRLLFENNSYSRLLFDHNITEKQSNRIYDLLDEYRNRIDNGEDVHHGSFEQSIYEIAPHKQGDYHFAEDVAQINHERGSYEEVFEQLYGDMPKFQNYMSNHKKD</sequence>
<organism evidence="1 2">
    <name type="scientific">Salinibacillus xinjiangensis</name>
    <dbReference type="NCBI Taxonomy" id="1229268"/>
    <lineage>
        <taxon>Bacteria</taxon>
        <taxon>Bacillati</taxon>
        <taxon>Bacillota</taxon>
        <taxon>Bacilli</taxon>
        <taxon>Bacillales</taxon>
        <taxon>Bacillaceae</taxon>
        <taxon>Salinibacillus</taxon>
    </lineage>
</organism>
<comment type="caution">
    <text evidence="1">The sequence shown here is derived from an EMBL/GenBank/DDBJ whole genome shotgun (WGS) entry which is preliminary data.</text>
</comment>
<reference evidence="1 2" key="1">
    <citation type="submission" date="2019-11" db="EMBL/GenBank/DDBJ databases">
        <authorList>
            <person name="Li J."/>
        </authorList>
    </citation>
    <scope>NUCLEOTIDE SEQUENCE [LARGE SCALE GENOMIC DNA]</scope>
    <source>
        <strain evidence="1 2">J4</strain>
    </source>
</reference>
<dbReference type="RefSeq" id="WP_153728886.1">
    <property type="nucleotide sequence ID" value="NZ_WJNH01000007.1"/>
</dbReference>
<evidence type="ECO:0000313" key="1">
    <source>
        <dbReference type="EMBL" id="MRG86993.1"/>
    </source>
</evidence>
<gene>
    <name evidence="1" type="ORF">GH754_11805</name>
</gene>
<evidence type="ECO:0000313" key="2">
    <source>
        <dbReference type="Proteomes" id="UP000480185"/>
    </source>
</evidence>